<dbReference type="PROSITE" id="PS50937">
    <property type="entry name" value="HTH_MERR_2"/>
    <property type="match status" value="1"/>
</dbReference>
<dbReference type="InterPro" id="IPR000551">
    <property type="entry name" value="MerR-type_HTH_dom"/>
</dbReference>
<feature type="domain" description="HTH merR-type" evidence="2">
    <location>
        <begin position="1"/>
        <end position="68"/>
    </location>
</feature>
<dbReference type="PANTHER" id="PTHR30204:SF97">
    <property type="entry name" value="MERR FAMILY REGULATORY PROTEIN"/>
    <property type="match status" value="1"/>
</dbReference>
<reference evidence="3 4" key="1">
    <citation type="submission" date="2019-06" db="EMBL/GenBank/DDBJ databases">
        <title>Complete genome of Shewanella marisflavi ECSMB14101, a mussel settlement-inducing bacterium isolated from East China Sea.</title>
        <authorList>
            <person name="Yang J."/>
            <person name="Liang X."/>
            <person name="Chang R."/>
            <person name="Peng L."/>
        </authorList>
    </citation>
    <scope>NUCLEOTIDE SEQUENCE [LARGE SCALE GENOMIC DNA]</scope>
    <source>
        <strain evidence="3 4">ECSMB14101</strain>
    </source>
</reference>
<dbReference type="EMBL" id="CP041153">
    <property type="protein sequence ID" value="QDF74023.1"/>
    <property type="molecule type" value="Genomic_DNA"/>
</dbReference>
<proteinExistence type="predicted"/>
<dbReference type="SMART" id="SM00422">
    <property type="entry name" value="HTH_MERR"/>
    <property type="match status" value="1"/>
</dbReference>
<protein>
    <submittedName>
        <fullName evidence="3">MerR family transcriptional regulator</fullName>
    </submittedName>
</protein>
<dbReference type="Gene3D" id="1.10.1660.10">
    <property type="match status" value="1"/>
</dbReference>
<dbReference type="PANTHER" id="PTHR30204">
    <property type="entry name" value="REDOX-CYCLING DRUG-SENSING TRANSCRIPTIONAL ACTIVATOR SOXR"/>
    <property type="match status" value="1"/>
</dbReference>
<evidence type="ECO:0000313" key="3">
    <source>
        <dbReference type="EMBL" id="QDF74023.1"/>
    </source>
</evidence>
<sequence length="140" mass="15378">MDISQVAKRSGVPASTLRYYEERGLIRSLGRHGIRRQFGAEVLERLALIALGRSAGLSLDEIGSMLGTGGDPLIDRELLLRRAEELESTILRMQAMRDGLRHAASCTAPSHMECPKFRRLMKAAAAGVFDPQGKPPLPRI</sequence>
<dbReference type="Pfam" id="PF13411">
    <property type="entry name" value="MerR_1"/>
    <property type="match status" value="1"/>
</dbReference>
<organism evidence="3 4">
    <name type="scientific">Shewanella marisflavi</name>
    <dbReference type="NCBI Taxonomy" id="260364"/>
    <lineage>
        <taxon>Bacteria</taxon>
        <taxon>Pseudomonadati</taxon>
        <taxon>Pseudomonadota</taxon>
        <taxon>Gammaproteobacteria</taxon>
        <taxon>Alteromonadales</taxon>
        <taxon>Shewanellaceae</taxon>
        <taxon>Shewanella</taxon>
    </lineage>
</organism>
<evidence type="ECO:0000256" key="1">
    <source>
        <dbReference type="ARBA" id="ARBA00023125"/>
    </source>
</evidence>
<evidence type="ECO:0000259" key="2">
    <source>
        <dbReference type="PROSITE" id="PS50937"/>
    </source>
</evidence>
<dbReference type="PRINTS" id="PR00040">
    <property type="entry name" value="HTHMERR"/>
</dbReference>
<name>A0ABX5WHR2_9GAMM</name>
<gene>
    <name evidence="3" type="ORF">FGA12_01955</name>
</gene>
<evidence type="ECO:0000313" key="4">
    <source>
        <dbReference type="Proteomes" id="UP000318758"/>
    </source>
</evidence>
<accession>A0ABX5WHR2</accession>
<dbReference type="SUPFAM" id="SSF46955">
    <property type="entry name" value="Putative DNA-binding domain"/>
    <property type="match status" value="1"/>
</dbReference>
<dbReference type="Proteomes" id="UP000318758">
    <property type="component" value="Chromosome"/>
</dbReference>
<dbReference type="RefSeq" id="WP_033539040.1">
    <property type="nucleotide sequence ID" value="NZ_CP041153.1"/>
</dbReference>
<keyword evidence="4" id="KW-1185">Reference proteome</keyword>
<dbReference type="InterPro" id="IPR009061">
    <property type="entry name" value="DNA-bd_dom_put_sf"/>
</dbReference>
<keyword evidence="1" id="KW-0238">DNA-binding</keyword>
<dbReference type="CDD" id="cd04781">
    <property type="entry name" value="HTH_MerR-like_sg6"/>
    <property type="match status" value="1"/>
</dbReference>
<dbReference type="InterPro" id="IPR047057">
    <property type="entry name" value="MerR_fam"/>
</dbReference>